<protein>
    <submittedName>
        <fullName evidence="2">PLP-dependent transferase</fullName>
    </submittedName>
</protein>
<gene>
    <name evidence="2" type="ORF">BCR33DRAFT_714560</name>
</gene>
<dbReference type="PANTHER" id="PTHR42858:SF1">
    <property type="entry name" value="LD15494P"/>
    <property type="match status" value="1"/>
</dbReference>
<dbReference type="CDD" id="cd00609">
    <property type="entry name" value="AAT_like"/>
    <property type="match status" value="1"/>
</dbReference>
<dbReference type="STRING" id="329046.A0A1Y2CMG4"/>
<dbReference type="Gene3D" id="3.90.1150.10">
    <property type="entry name" value="Aspartate Aminotransferase, domain 1"/>
    <property type="match status" value="1"/>
</dbReference>
<organism evidence="2 3">
    <name type="scientific">Rhizoclosmatium globosum</name>
    <dbReference type="NCBI Taxonomy" id="329046"/>
    <lineage>
        <taxon>Eukaryota</taxon>
        <taxon>Fungi</taxon>
        <taxon>Fungi incertae sedis</taxon>
        <taxon>Chytridiomycota</taxon>
        <taxon>Chytridiomycota incertae sedis</taxon>
        <taxon>Chytridiomycetes</taxon>
        <taxon>Chytridiales</taxon>
        <taxon>Chytriomycetaceae</taxon>
        <taxon>Rhizoclosmatium</taxon>
    </lineage>
</organism>
<keyword evidence="3" id="KW-1185">Reference proteome</keyword>
<comment type="caution">
    <text evidence="2">The sequence shown here is derived from an EMBL/GenBank/DDBJ whole genome shotgun (WGS) entry which is preliminary data.</text>
</comment>
<dbReference type="PANTHER" id="PTHR42858">
    <property type="entry name" value="AMINOTRANSFERASE"/>
    <property type="match status" value="1"/>
</dbReference>
<dbReference type="InterPro" id="IPR015421">
    <property type="entry name" value="PyrdxlP-dep_Trfase_major"/>
</dbReference>
<accession>A0A1Y2CMG4</accession>
<evidence type="ECO:0000313" key="2">
    <source>
        <dbReference type="EMBL" id="ORY48137.1"/>
    </source>
</evidence>
<name>A0A1Y2CMG4_9FUNG</name>
<dbReference type="InterPro" id="IPR015422">
    <property type="entry name" value="PyrdxlP-dep_Trfase_small"/>
</dbReference>
<dbReference type="AlphaFoldDB" id="A0A1Y2CMG4"/>
<dbReference type="SUPFAM" id="SSF53383">
    <property type="entry name" value="PLP-dependent transferases"/>
    <property type="match status" value="1"/>
</dbReference>
<proteinExistence type="predicted"/>
<dbReference type="GO" id="GO:0047536">
    <property type="term" value="F:2-aminoadipate transaminase activity"/>
    <property type="evidence" value="ECO:0007669"/>
    <property type="project" value="TreeGrafter"/>
</dbReference>
<dbReference type="Pfam" id="PF00155">
    <property type="entry name" value="Aminotran_1_2"/>
    <property type="match status" value="1"/>
</dbReference>
<dbReference type="InterPro" id="IPR015424">
    <property type="entry name" value="PyrdxlP-dep_Trfase"/>
</dbReference>
<evidence type="ECO:0000313" key="3">
    <source>
        <dbReference type="Proteomes" id="UP000193642"/>
    </source>
</evidence>
<evidence type="ECO:0000259" key="1">
    <source>
        <dbReference type="Pfam" id="PF00155"/>
    </source>
</evidence>
<feature type="domain" description="Aminotransferase class I/classII large" evidence="1">
    <location>
        <begin position="25"/>
        <end position="409"/>
    </location>
</feature>
<dbReference type="Proteomes" id="UP000193642">
    <property type="component" value="Unassembled WGS sequence"/>
</dbReference>
<keyword evidence="2" id="KW-0808">Transferase</keyword>
<dbReference type="InterPro" id="IPR004839">
    <property type="entry name" value="Aminotransferase_I/II_large"/>
</dbReference>
<reference evidence="2 3" key="1">
    <citation type="submission" date="2016-07" db="EMBL/GenBank/DDBJ databases">
        <title>Pervasive Adenine N6-methylation of Active Genes in Fungi.</title>
        <authorList>
            <consortium name="DOE Joint Genome Institute"/>
            <person name="Mondo S.J."/>
            <person name="Dannebaum R.O."/>
            <person name="Kuo R.C."/>
            <person name="Labutti K."/>
            <person name="Haridas S."/>
            <person name="Kuo A."/>
            <person name="Salamov A."/>
            <person name="Ahrendt S.R."/>
            <person name="Lipzen A."/>
            <person name="Sullivan W."/>
            <person name="Andreopoulos W.B."/>
            <person name="Clum A."/>
            <person name="Lindquist E."/>
            <person name="Daum C."/>
            <person name="Ramamoorthy G.K."/>
            <person name="Gryganskyi A."/>
            <person name="Culley D."/>
            <person name="Magnuson J.K."/>
            <person name="James T.Y."/>
            <person name="O'Malley M.A."/>
            <person name="Stajich J.E."/>
            <person name="Spatafora J.W."/>
            <person name="Visel A."/>
            <person name="Grigoriev I.V."/>
        </authorList>
    </citation>
    <scope>NUCLEOTIDE SEQUENCE [LARGE SCALE GENOMIC DNA]</scope>
    <source>
        <strain evidence="2 3">JEL800</strain>
    </source>
</reference>
<dbReference type="EMBL" id="MCGO01000012">
    <property type="protein sequence ID" value="ORY48137.1"/>
    <property type="molecule type" value="Genomic_DNA"/>
</dbReference>
<dbReference type="Gene3D" id="3.40.640.10">
    <property type="entry name" value="Type I PLP-dependent aspartate aminotransferase-like (Major domain)"/>
    <property type="match status" value="1"/>
</dbReference>
<dbReference type="OrthoDB" id="691673at2759"/>
<dbReference type="GO" id="GO:0030170">
    <property type="term" value="F:pyridoxal phosphate binding"/>
    <property type="evidence" value="ECO:0007669"/>
    <property type="project" value="InterPro"/>
</dbReference>
<sequence length="417" mass="46092">MNTKTLFSTDDPDFVAFQYGAPGKEVMPTAVMTAASTAFWSAIETNYTYLQYGPALGDIDFLTSLQSFLKTHYNDASVHTDSLALTSGASQSFSNILTLFTTESTKVIIENPTYFLALNVLEDHGFKKDAFLNVPTDEDGLDVGYLEKLLERESVGMTKAEGRKYSFLMYLVPTYSNPTGRSTSEARRERIVALARKYDVLVVCDDVYQLLPLTETQPPRRLVYFDGEGRGKNGYGNVISNNSFSKLLAPGLRLGWIEAAPGLISYLGTSGIMNSGGSPNHVTSGLVLSAMQLGGLDSHLSMLKEVYSERMNAMCDYLEQNLPNLVKFQRPKGGFFIWVCLPEGHDAFEIQRAAQSGGSVLYRGKRLPSVKMSYAPGRLFSAIPGSENCLRLTFAFYEKEKLVEGCERLCVLLKQVL</sequence>